<feature type="region of interest" description="Disordered" evidence="1">
    <location>
        <begin position="16"/>
        <end position="87"/>
    </location>
</feature>
<organism evidence="2 3">
    <name type="scientific">Hyaloscypha hepaticicola</name>
    <dbReference type="NCBI Taxonomy" id="2082293"/>
    <lineage>
        <taxon>Eukaryota</taxon>
        <taxon>Fungi</taxon>
        <taxon>Dikarya</taxon>
        <taxon>Ascomycota</taxon>
        <taxon>Pezizomycotina</taxon>
        <taxon>Leotiomycetes</taxon>
        <taxon>Helotiales</taxon>
        <taxon>Hyaloscyphaceae</taxon>
        <taxon>Hyaloscypha</taxon>
    </lineage>
</organism>
<evidence type="ECO:0000313" key="3">
    <source>
        <dbReference type="Proteomes" id="UP000235672"/>
    </source>
</evidence>
<feature type="compositionally biased region" description="Acidic residues" evidence="1">
    <location>
        <begin position="48"/>
        <end position="62"/>
    </location>
</feature>
<evidence type="ECO:0000313" key="2">
    <source>
        <dbReference type="EMBL" id="PMD17976.1"/>
    </source>
</evidence>
<proteinExistence type="predicted"/>
<accession>A0A2J6PVM9</accession>
<dbReference type="AlphaFoldDB" id="A0A2J6PVM9"/>
<keyword evidence="3" id="KW-1185">Reference proteome</keyword>
<evidence type="ECO:0000256" key="1">
    <source>
        <dbReference type="SAM" id="MobiDB-lite"/>
    </source>
</evidence>
<sequence length="87" mass="9920">MALYYQNGGHWKEWIHLQGHDDPQAKDIEVNQEERSQTDGQDDSKMEDQEEDVEQKIEEDDPVGNQMSNSGGKADSSEKIPVVKRCS</sequence>
<name>A0A2J6PVM9_9HELO</name>
<protein>
    <submittedName>
        <fullName evidence="2">Uncharacterized protein</fullName>
    </submittedName>
</protein>
<gene>
    <name evidence="2" type="ORF">NA56DRAFT_751689</name>
</gene>
<reference evidence="2 3" key="1">
    <citation type="submission" date="2016-05" db="EMBL/GenBank/DDBJ databases">
        <title>A degradative enzymes factory behind the ericoid mycorrhizal symbiosis.</title>
        <authorList>
            <consortium name="DOE Joint Genome Institute"/>
            <person name="Martino E."/>
            <person name="Morin E."/>
            <person name="Grelet G."/>
            <person name="Kuo A."/>
            <person name="Kohler A."/>
            <person name="Daghino S."/>
            <person name="Barry K."/>
            <person name="Choi C."/>
            <person name="Cichocki N."/>
            <person name="Clum A."/>
            <person name="Copeland A."/>
            <person name="Hainaut M."/>
            <person name="Haridas S."/>
            <person name="Labutti K."/>
            <person name="Lindquist E."/>
            <person name="Lipzen A."/>
            <person name="Khouja H.-R."/>
            <person name="Murat C."/>
            <person name="Ohm R."/>
            <person name="Olson A."/>
            <person name="Spatafora J."/>
            <person name="Veneault-Fourrey C."/>
            <person name="Henrissat B."/>
            <person name="Grigoriev I."/>
            <person name="Martin F."/>
            <person name="Perotto S."/>
        </authorList>
    </citation>
    <scope>NUCLEOTIDE SEQUENCE [LARGE SCALE GENOMIC DNA]</scope>
    <source>
        <strain evidence="2 3">UAMH 7357</strain>
    </source>
</reference>
<feature type="compositionally biased region" description="Basic and acidic residues" evidence="1">
    <location>
        <begin position="16"/>
        <end position="47"/>
    </location>
</feature>
<dbReference type="Proteomes" id="UP000235672">
    <property type="component" value="Unassembled WGS sequence"/>
</dbReference>
<dbReference type="EMBL" id="KZ613496">
    <property type="protein sequence ID" value="PMD17976.1"/>
    <property type="molecule type" value="Genomic_DNA"/>
</dbReference>